<dbReference type="Proteomes" id="UP000800036">
    <property type="component" value="Unassembled WGS sequence"/>
</dbReference>
<evidence type="ECO:0000313" key="2">
    <source>
        <dbReference type="Proteomes" id="UP000800036"/>
    </source>
</evidence>
<gene>
    <name evidence="1" type="ORF">BU23DRAFT_578892</name>
</gene>
<reference evidence="1" key="1">
    <citation type="journal article" date="2020" name="Stud. Mycol.">
        <title>101 Dothideomycetes genomes: a test case for predicting lifestyles and emergence of pathogens.</title>
        <authorList>
            <person name="Haridas S."/>
            <person name="Albert R."/>
            <person name="Binder M."/>
            <person name="Bloem J."/>
            <person name="Labutti K."/>
            <person name="Salamov A."/>
            <person name="Andreopoulos B."/>
            <person name="Baker S."/>
            <person name="Barry K."/>
            <person name="Bills G."/>
            <person name="Bluhm B."/>
            <person name="Cannon C."/>
            <person name="Castanera R."/>
            <person name="Culley D."/>
            <person name="Daum C."/>
            <person name="Ezra D."/>
            <person name="Gonzalez J."/>
            <person name="Henrissat B."/>
            <person name="Kuo A."/>
            <person name="Liang C."/>
            <person name="Lipzen A."/>
            <person name="Lutzoni F."/>
            <person name="Magnuson J."/>
            <person name="Mondo S."/>
            <person name="Nolan M."/>
            <person name="Ohm R."/>
            <person name="Pangilinan J."/>
            <person name="Park H.-J."/>
            <person name="Ramirez L."/>
            <person name="Alfaro M."/>
            <person name="Sun H."/>
            <person name="Tritt A."/>
            <person name="Yoshinaga Y."/>
            <person name="Zwiers L.-H."/>
            <person name="Turgeon B."/>
            <person name="Goodwin S."/>
            <person name="Spatafora J."/>
            <person name="Crous P."/>
            <person name="Grigoriev I."/>
        </authorList>
    </citation>
    <scope>NUCLEOTIDE SEQUENCE</scope>
    <source>
        <strain evidence="1">CBS 107.79</strain>
    </source>
</reference>
<dbReference type="EMBL" id="ML976668">
    <property type="protein sequence ID" value="KAF1976122.1"/>
    <property type="molecule type" value="Genomic_DNA"/>
</dbReference>
<protein>
    <submittedName>
        <fullName evidence="1">Uncharacterized protein</fullName>
    </submittedName>
</protein>
<dbReference type="AlphaFoldDB" id="A0A6A5VK72"/>
<evidence type="ECO:0000313" key="1">
    <source>
        <dbReference type="EMBL" id="KAF1976122.1"/>
    </source>
</evidence>
<dbReference type="OrthoDB" id="3780530at2759"/>
<name>A0A6A5VK72_9PLEO</name>
<keyword evidence="2" id="KW-1185">Reference proteome</keyword>
<sequence>MAPINNAIKNLKSRNLGEHFTLKEVIKKYEVNRLTLGRRGLPPTREIIRNFLSKTTAIDRVRHLANSKLKYRLYFVLLHRKITKYYLKARDIYNINKKGFLISLIGRSKRIFSRR</sequence>
<accession>A0A6A5VK72</accession>
<proteinExistence type="predicted"/>
<organism evidence="1 2">
    <name type="scientific">Bimuria novae-zelandiae CBS 107.79</name>
    <dbReference type="NCBI Taxonomy" id="1447943"/>
    <lineage>
        <taxon>Eukaryota</taxon>
        <taxon>Fungi</taxon>
        <taxon>Dikarya</taxon>
        <taxon>Ascomycota</taxon>
        <taxon>Pezizomycotina</taxon>
        <taxon>Dothideomycetes</taxon>
        <taxon>Pleosporomycetidae</taxon>
        <taxon>Pleosporales</taxon>
        <taxon>Massarineae</taxon>
        <taxon>Didymosphaeriaceae</taxon>
        <taxon>Bimuria</taxon>
    </lineage>
</organism>